<proteinExistence type="predicted"/>
<keyword evidence="1" id="KW-0732">Signal</keyword>
<keyword evidence="3" id="KW-1185">Reference proteome</keyword>
<feature type="chain" id="PRO_5032889638" evidence="1">
    <location>
        <begin position="32"/>
        <end position="106"/>
    </location>
</feature>
<organism evidence="2 3">
    <name type="scientific">Mytilus galloprovincialis</name>
    <name type="common">Mediterranean mussel</name>
    <dbReference type="NCBI Taxonomy" id="29158"/>
    <lineage>
        <taxon>Eukaryota</taxon>
        <taxon>Metazoa</taxon>
        <taxon>Spiralia</taxon>
        <taxon>Lophotrochozoa</taxon>
        <taxon>Mollusca</taxon>
        <taxon>Bivalvia</taxon>
        <taxon>Autobranchia</taxon>
        <taxon>Pteriomorphia</taxon>
        <taxon>Mytilida</taxon>
        <taxon>Mytiloidea</taxon>
        <taxon>Mytilidae</taxon>
        <taxon>Mytilinae</taxon>
        <taxon>Mytilus</taxon>
    </lineage>
</organism>
<dbReference type="OrthoDB" id="6111343at2759"/>
<gene>
    <name evidence="2" type="ORF">MGAL_10B030944</name>
</gene>
<reference evidence="2" key="1">
    <citation type="submission" date="2018-11" db="EMBL/GenBank/DDBJ databases">
        <authorList>
            <person name="Alioto T."/>
            <person name="Alioto T."/>
        </authorList>
    </citation>
    <scope>NUCLEOTIDE SEQUENCE</scope>
</reference>
<accession>A0A8B6BUV9</accession>
<dbReference type="Proteomes" id="UP000596742">
    <property type="component" value="Unassembled WGS sequence"/>
</dbReference>
<evidence type="ECO:0000256" key="1">
    <source>
        <dbReference type="SAM" id="SignalP"/>
    </source>
</evidence>
<dbReference type="AlphaFoldDB" id="A0A8B6BUV9"/>
<comment type="caution">
    <text evidence="2">The sequence shown here is derived from an EMBL/GenBank/DDBJ whole genome shotgun (WGS) entry which is preliminary data.</text>
</comment>
<dbReference type="EMBL" id="UYJE01000646">
    <property type="protein sequence ID" value="VDH94864.1"/>
    <property type="molecule type" value="Genomic_DNA"/>
</dbReference>
<protein>
    <submittedName>
        <fullName evidence="2">Uncharacterized protein</fullName>
    </submittedName>
</protein>
<evidence type="ECO:0000313" key="2">
    <source>
        <dbReference type="EMBL" id="VDH94864.1"/>
    </source>
</evidence>
<sequence length="106" mass="12233">MYKKVLIIHHKMLHFHFSVGMLFLIVCGLEALPTDNDVHGSGLFNQLSKRSPQFTSREVANRLLSRLMDVAYDTFKDLGVGQEELREVHRKRSQITACYFQAVSCY</sequence>
<feature type="signal peptide" evidence="1">
    <location>
        <begin position="1"/>
        <end position="31"/>
    </location>
</feature>
<evidence type="ECO:0000313" key="3">
    <source>
        <dbReference type="Proteomes" id="UP000596742"/>
    </source>
</evidence>
<name>A0A8B6BUV9_MYTGA</name>